<evidence type="ECO:0000313" key="9">
    <source>
        <dbReference type="EMBL" id="MDP2542458.1"/>
    </source>
</evidence>
<dbReference type="InterPro" id="IPR036942">
    <property type="entry name" value="Beta-barrel_TonB_sf"/>
</dbReference>
<evidence type="ECO:0000256" key="1">
    <source>
        <dbReference type="ARBA" id="ARBA00004571"/>
    </source>
</evidence>
<dbReference type="SUPFAM" id="SSF49464">
    <property type="entry name" value="Carboxypeptidase regulatory domain-like"/>
    <property type="match status" value="1"/>
</dbReference>
<comment type="similarity">
    <text evidence="7">Belongs to the TonB-dependent receptor family.</text>
</comment>
<name>A0A2G1BTK0_9FLAO</name>
<comment type="subcellular location">
    <subcellularLocation>
        <location evidence="1 7">Cell outer membrane</location>
        <topology evidence="1 7">Multi-pass membrane protein</topology>
    </subcellularLocation>
</comment>
<keyword evidence="2 7" id="KW-0813">Transport</keyword>
<feature type="domain" description="TonB-dependent receptor plug" evidence="8">
    <location>
        <begin position="115"/>
        <end position="222"/>
    </location>
</feature>
<dbReference type="InterPro" id="IPR023997">
    <property type="entry name" value="TonB-dep_OMP_SusC/RagA_CS"/>
</dbReference>
<dbReference type="AlphaFoldDB" id="A0A2G1BTK0"/>
<keyword evidence="4 7" id="KW-0812">Transmembrane</keyword>
<dbReference type="InterPro" id="IPR037066">
    <property type="entry name" value="Plug_dom_sf"/>
</dbReference>
<dbReference type="Proteomes" id="UP001242342">
    <property type="component" value="Unassembled WGS sequence"/>
</dbReference>
<dbReference type="RefSeq" id="WP_099216013.1">
    <property type="nucleotide sequence ID" value="NZ_JAUYVU010000011.1"/>
</dbReference>
<organism evidence="10 11">
    <name type="scientific">Tenacibaculum discolor</name>
    <dbReference type="NCBI Taxonomy" id="361581"/>
    <lineage>
        <taxon>Bacteria</taxon>
        <taxon>Pseudomonadati</taxon>
        <taxon>Bacteroidota</taxon>
        <taxon>Flavobacteriia</taxon>
        <taxon>Flavobacteriales</taxon>
        <taxon>Flavobacteriaceae</taxon>
        <taxon>Tenacibaculum</taxon>
    </lineage>
</organism>
<keyword evidence="3 7" id="KW-1134">Transmembrane beta strand</keyword>
<dbReference type="InterPro" id="IPR023996">
    <property type="entry name" value="TonB-dep_OMP_SusC/RagA"/>
</dbReference>
<dbReference type="Pfam" id="PF13715">
    <property type="entry name" value="CarbopepD_reg_2"/>
    <property type="match status" value="1"/>
</dbReference>
<keyword evidence="6 7" id="KW-0998">Cell outer membrane</keyword>
<sequence length="1071" mass="118505">MNLHWKNVICVFFFFGFLLNMSAQEKKITGVVSDSAGPLPGVNVILKGTTIGTETDFDGKYSLKAKTGDVLVFSFVGMQVTERTVGAASELNVLMKEDTNILDEIVVVGYGTTTKQSFTGTAKVVKTEDLEAKSVSNVSQALAGEVAGVNVINTSGQPGTVATIRIRGFGSVNGNRDPLYVVDGVPFSGSINSINPSDIASTTVLKDASATAIYGSRGANGVIMITTKAGRSGDTSVEIDLKTGVNFQFLPRYDVIKSPDEYLELSWHAMANRGLDIDPTTDAVAFANANLFSDGIGVLPTFNYFNTTDVSQIIDPVTGKVRPGLTRKYTPEDWNDYAFQPSIRTEANIKMSGGDDKTKYFSSFGYLDDKGYSVNSGYKRYAARLNLTHKPAEWLTAKANVGYTLSKSIQNGQSEDSGSIFWYADNIPSIYPLFKRDANGNFIEDSKYGGNQYDYRDRGFGGGTNAIGDAMYNYVGVERHSLNGNFSFKVDLAEGLEFETQYGAQHYSRIYNNVQNPFYGFAVKQNGTLYQTKSSALTQNFLNIFRYNKSFGDHNISALAAHETNQREYEISTLSKNTIVNLQNGITDANNYINVSSPPTGYKTKTALESYFGQVSYNYLRKYYLSGAIRRDGSSRFFQKKWGTFGSVGASWVVSEENFMNNVEFVNFLKLKASYGILGDQAGVDIYSGQDTYTIGNLGGEISLRPNAIQNPSLTWETSKMFQTGLEFTLFNDIIDGSVDYYIKNTEDLIFETRLAPSTGNAILDVNDGKLRNSGLEFDITARLVEKENFKLNFGVNGEMYDNELTQMPIDPANNERKLLDISGAYGRAKGRGIYDFYMREWAGVDSQTGNPLWTQYYHDANNNGTVDDGEGIGSLYEYKALNPDKSISKTTTSKYSDATQKYLDKSIIPTIRGAFRFNAKYHNFTLSTLFGYSLGGYSYDNVYAGLMDNDQIGANNWHTDIRNSWKNPGDVTDVPRLISDRNVQVNSRSSRFITSTDYLSLSNVRLGYTIPSNLIEKSGVKSLNFWVSGDNLFLLSERDGFNPTTSETGSSDVYRYQPLTTITFGVRAKF</sequence>
<dbReference type="EMBL" id="JAUYVU010000011">
    <property type="protein sequence ID" value="MDP2542458.1"/>
    <property type="molecule type" value="Genomic_DNA"/>
</dbReference>
<dbReference type="PROSITE" id="PS52016">
    <property type="entry name" value="TONB_DEPENDENT_REC_3"/>
    <property type="match status" value="1"/>
</dbReference>
<dbReference type="Proteomes" id="UP000222163">
    <property type="component" value="Unassembled WGS sequence"/>
</dbReference>
<dbReference type="NCBIfam" id="TIGR04057">
    <property type="entry name" value="SusC_RagA_signa"/>
    <property type="match status" value="1"/>
</dbReference>
<dbReference type="EMBL" id="PDUU01000009">
    <property type="protein sequence ID" value="PHN97159.1"/>
    <property type="molecule type" value="Genomic_DNA"/>
</dbReference>
<dbReference type="Pfam" id="PF07715">
    <property type="entry name" value="Plug"/>
    <property type="match status" value="1"/>
</dbReference>
<reference evidence="10" key="2">
    <citation type="submission" date="2017-10" db="EMBL/GenBank/DDBJ databases">
        <authorList>
            <person name="Enke T.N."/>
            <person name="Cordero O.X."/>
        </authorList>
    </citation>
    <scope>NUCLEOTIDE SEQUENCE</scope>
    <source>
        <strain evidence="10">4G03</strain>
    </source>
</reference>
<evidence type="ECO:0000256" key="2">
    <source>
        <dbReference type="ARBA" id="ARBA00022448"/>
    </source>
</evidence>
<dbReference type="InterPro" id="IPR008969">
    <property type="entry name" value="CarboxyPept-like_regulatory"/>
</dbReference>
<dbReference type="Gene3D" id="2.170.130.10">
    <property type="entry name" value="TonB-dependent receptor, plug domain"/>
    <property type="match status" value="1"/>
</dbReference>
<keyword evidence="12" id="KW-1185">Reference proteome</keyword>
<dbReference type="Gene3D" id="2.40.170.20">
    <property type="entry name" value="TonB-dependent receptor, beta-barrel domain"/>
    <property type="match status" value="1"/>
</dbReference>
<proteinExistence type="inferred from homology"/>
<evidence type="ECO:0000256" key="4">
    <source>
        <dbReference type="ARBA" id="ARBA00022692"/>
    </source>
</evidence>
<reference evidence="10 11" key="1">
    <citation type="journal article" date="2016" name="Nat. Commun.">
        <title>Microbial interactions lead to rapid micro-scale successions on model marine particles.</title>
        <authorList>
            <person name="Datta M.S."/>
            <person name="Sliwerska E."/>
            <person name="Gore J."/>
            <person name="Polz M.F."/>
            <person name="Cordero O.X."/>
        </authorList>
    </citation>
    <scope>NUCLEOTIDE SEQUENCE [LARGE SCALE GENOMIC DNA]</scope>
    <source>
        <strain evidence="10 11">4G03</strain>
    </source>
</reference>
<dbReference type="InterPro" id="IPR039426">
    <property type="entry name" value="TonB-dep_rcpt-like"/>
</dbReference>
<protein>
    <submittedName>
        <fullName evidence="10">SusC/RagA family TonB-linked outer membrane protein</fullName>
    </submittedName>
</protein>
<dbReference type="FunFam" id="2.170.130.10:FF:000008">
    <property type="entry name" value="SusC/RagA family TonB-linked outer membrane protein"/>
    <property type="match status" value="1"/>
</dbReference>
<dbReference type="SUPFAM" id="SSF56935">
    <property type="entry name" value="Porins"/>
    <property type="match status" value="1"/>
</dbReference>
<evidence type="ECO:0000256" key="3">
    <source>
        <dbReference type="ARBA" id="ARBA00022452"/>
    </source>
</evidence>
<evidence type="ECO:0000256" key="7">
    <source>
        <dbReference type="PROSITE-ProRule" id="PRU01360"/>
    </source>
</evidence>
<accession>A0A2G1BTK0</accession>
<evidence type="ECO:0000256" key="6">
    <source>
        <dbReference type="ARBA" id="ARBA00023237"/>
    </source>
</evidence>
<evidence type="ECO:0000313" key="11">
    <source>
        <dbReference type="Proteomes" id="UP000222163"/>
    </source>
</evidence>
<comment type="caution">
    <text evidence="10">The sequence shown here is derived from an EMBL/GenBank/DDBJ whole genome shotgun (WGS) entry which is preliminary data.</text>
</comment>
<evidence type="ECO:0000256" key="5">
    <source>
        <dbReference type="ARBA" id="ARBA00023136"/>
    </source>
</evidence>
<evidence type="ECO:0000259" key="8">
    <source>
        <dbReference type="Pfam" id="PF07715"/>
    </source>
</evidence>
<dbReference type="InterPro" id="IPR012910">
    <property type="entry name" value="Plug_dom"/>
</dbReference>
<dbReference type="NCBIfam" id="TIGR04056">
    <property type="entry name" value="OMP_RagA_SusC"/>
    <property type="match status" value="1"/>
</dbReference>
<gene>
    <name evidence="10" type="ORF">CSC81_12180</name>
    <name evidence="9" type="ORF">Q8W23_13335</name>
</gene>
<evidence type="ECO:0000313" key="10">
    <source>
        <dbReference type="EMBL" id="PHN97159.1"/>
    </source>
</evidence>
<keyword evidence="5 7" id="KW-0472">Membrane</keyword>
<dbReference type="GO" id="GO:0009279">
    <property type="term" value="C:cell outer membrane"/>
    <property type="evidence" value="ECO:0007669"/>
    <property type="project" value="UniProtKB-SubCell"/>
</dbReference>
<reference evidence="9 12" key="3">
    <citation type="submission" date="2023-07" db="EMBL/GenBank/DDBJ databases">
        <title>Genome content predicts the carbon catabolic preferences of heterotrophic bacteria.</title>
        <authorList>
            <person name="Gralka M."/>
        </authorList>
    </citation>
    <scope>NUCLEOTIDE SEQUENCE [LARGE SCALE GENOMIC DNA]</scope>
    <source>
        <strain evidence="9 12">4G03</strain>
    </source>
</reference>
<evidence type="ECO:0000313" key="12">
    <source>
        <dbReference type="Proteomes" id="UP001242342"/>
    </source>
</evidence>